<evidence type="ECO:0000313" key="2">
    <source>
        <dbReference type="Proteomes" id="UP000634136"/>
    </source>
</evidence>
<protein>
    <submittedName>
        <fullName evidence="1">Reverse transcriptase</fullName>
    </submittedName>
</protein>
<keyword evidence="1" id="KW-0695">RNA-directed DNA polymerase</keyword>
<keyword evidence="1" id="KW-0548">Nucleotidyltransferase</keyword>
<gene>
    <name evidence="1" type="ORF">G2W53_022416</name>
</gene>
<name>A0A834WIQ5_9FABA</name>
<dbReference type="PANTHER" id="PTHR33116:SF86">
    <property type="entry name" value="REVERSE TRANSCRIPTASE DOMAIN-CONTAINING PROTEIN"/>
    <property type="match status" value="1"/>
</dbReference>
<accession>A0A834WIQ5</accession>
<dbReference type="Proteomes" id="UP000634136">
    <property type="component" value="Unassembled WGS sequence"/>
</dbReference>
<sequence>MIKMAFPQNVIQVILQCVTTVSYSLMLNGQQAGSFCPQRGIHQDPQNCSSVKQVLDKYAGLTAQVLNKDKSIAIFSPNTPRQFKRMMASTLGAKTSNKLGRYLGVKVDNRVNSADLFKEMLSVLPMPNKYANRIDALSTNFYWGQSNNKSSIHLASKQKLFKSKDKGGMGLRQTSLFNKALMAKQVWRIVSQPASVYSQSQ</sequence>
<proteinExistence type="predicted"/>
<keyword evidence="1" id="KW-0808">Transferase</keyword>
<dbReference type="PANTHER" id="PTHR33116">
    <property type="entry name" value="REVERSE TRANSCRIPTASE ZINC-BINDING DOMAIN-CONTAINING PROTEIN-RELATED-RELATED"/>
    <property type="match status" value="1"/>
</dbReference>
<dbReference type="AlphaFoldDB" id="A0A834WIQ5"/>
<keyword evidence="2" id="KW-1185">Reference proteome</keyword>
<reference evidence="1" key="1">
    <citation type="submission" date="2020-09" db="EMBL/GenBank/DDBJ databases">
        <title>Genome-Enabled Discovery of Anthraquinone Biosynthesis in Senna tora.</title>
        <authorList>
            <person name="Kang S.-H."/>
            <person name="Pandey R.P."/>
            <person name="Lee C.-M."/>
            <person name="Sim J.-S."/>
            <person name="Jeong J.-T."/>
            <person name="Choi B.-S."/>
            <person name="Jung M."/>
            <person name="Ginzburg D."/>
            <person name="Zhao K."/>
            <person name="Won S.Y."/>
            <person name="Oh T.-J."/>
            <person name="Yu Y."/>
            <person name="Kim N.-H."/>
            <person name="Lee O.R."/>
            <person name="Lee T.-H."/>
            <person name="Bashyal P."/>
            <person name="Kim T.-S."/>
            <person name="Lee W.-H."/>
            <person name="Kawkins C."/>
            <person name="Kim C.-K."/>
            <person name="Kim J.S."/>
            <person name="Ahn B.O."/>
            <person name="Rhee S.Y."/>
            <person name="Sohng J.K."/>
        </authorList>
    </citation>
    <scope>NUCLEOTIDE SEQUENCE</scope>
    <source>
        <tissue evidence="1">Leaf</tissue>
    </source>
</reference>
<dbReference type="OrthoDB" id="1932527at2759"/>
<organism evidence="1 2">
    <name type="scientific">Senna tora</name>
    <dbReference type="NCBI Taxonomy" id="362788"/>
    <lineage>
        <taxon>Eukaryota</taxon>
        <taxon>Viridiplantae</taxon>
        <taxon>Streptophyta</taxon>
        <taxon>Embryophyta</taxon>
        <taxon>Tracheophyta</taxon>
        <taxon>Spermatophyta</taxon>
        <taxon>Magnoliopsida</taxon>
        <taxon>eudicotyledons</taxon>
        <taxon>Gunneridae</taxon>
        <taxon>Pentapetalae</taxon>
        <taxon>rosids</taxon>
        <taxon>fabids</taxon>
        <taxon>Fabales</taxon>
        <taxon>Fabaceae</taxon>
        <taxon>Caesalpinioideae</taxon>
        <taxon>Cassia clade</taxon>
        <taxon>Senna</taxon>
    </lineage>
</organism>
<dbReference type="EMBL" id="JAAIUW010000007">
    <property type="protein sequence ID" value="KAF7824272.1"/>
    <property type="molecule type" value="Genomic_DNA"/>
</dbReference>
<dbReference type="GO" id="GO:0003964">
    <property type="term" value="F:RNA-directed DNA polymerase activity"/>
    <property type="evidence" value="ECO:0007669"/>
    <property type="project" value="UniProtKB-KW"/>
</dbReference>
<comment type="caution">
    <text evidence="1">The sequence shown here is derived from an EMBL/GenBank/DDBJ whole genome shotgun (WGS) entry which is preliminary data.</text>
</comment>
<evidence type="ECO:0000313" key="1">
    <source>
        <dbReference type="EMBL" id="KAF7824272.1"/>
    </source>
</evidence>